<feature type="compositionally biased region" description="Low complexity" evidence="2">
    <location>
        <begin position="1006"/>
        <end position="1019"/>
    </location>
</feature>
<feature type="compositionally biased region" description="Low complexity" evidence="2">
    <location>
        <begin position="2685"/>
        <end position="2697"/>
    </location>
</feature>
<feature type="region of interest" description="Disordered" evidence="2">
    <location>
        <begin position="3148"/>
        <end position="3343"/>
    </location>
</feature>
<feature type="compositionally biased region" description="Low complexity" evidence="2">
    <location>
        <begin position="3267"/>
        <end position="3281"/>
    </location>
</feature>
<evidence type="ECO:0000313" key="3">
    <source>
        <dbReference type="EMBL" id="CBJ48828.1"/>
    </source>
</evidence>
<feature type="region of interest" description="Disordered" evidence="2">
    <location>
        <begin position="2625"/>
        <end position="2646"/>
    </location>
</feature>
<feature type="compositionally biased region" description="Basic residues" evidence="2">
    <location>
        <begin position="1729"/>
        <end position="1760"/>
    </location>
</feature>
<feature type="region of interest" description="Disordered" evidence="2">
    <location>
        <begin position="2070"/>
        <end position="2161"/>
    </location>
</feature>
<feature type="region of interest" description="Disordered" evidence="2">
    <location>
        <begin position="3588"/>
        <end position="3612"/>
    </location>
</feature>
<feature type="region of interest" description="Disordered" evidence="2">
    <location>
        <begin position="1048"/>
        <end position="1094"/>
    </location>
</feature>
<dbReference type="InParanoid" id="D7G2X1"/>
<accession>D7G2X1</accession>
<feature type="compositionally biased region" description="Gly residues" evidence="2">
    <location>
        <begin position="1172"/>
        <end position="1187"/>
    </location>
</feature>
<feature type="compositionally biased region" description="Basic and acidic residues" evidence="2">
    <location>
        <begin position="1922"/>
        <end position="1961"/>
    </location>
</feature>
<feature type="region of interest" description="Disordered" evidence="2">
    <location>
        <begin position="2382"/>
        <end position="2431"/>
    </location>
</feature>
<feature type="compositionally biased region" description="Basic and acidic residues" evidence="2">
    <location>
        <begin position="2402"/>
        <end position="2411"/>
    </location>
</feature>
<feature type="compositionally biased region" description="Basic and acidic residues" evidence="2">
    <location>
        <begin position="4146"/>
        <end position="4155"/>
    </location>
</feature>
<organism evidence="3 4">
    <name type="scientific">Ectocarpus siliculosus</name>
    <name type="common">Brown alga</name>
    <name type="synonym">Conferva siliculosa</name>
    <dbReference type="NCBI Taxonomy" id="2880"/>
    <lineage>
        <taxon>Eukaryota</taxon>
        <taxon>Sar</taxon>
        <taxon>Stramenopiles</taxon>
        <taxon>Ochrophyta</taxon>
        <taxon>PX clade</taxon>
        <taxon>Phaeophyceae</taxon>
        <taxon>Ectocarpales</taxon>
        <taxon>Ectocarpaceae</taxon>
        <taxon>Ectocarpus</taxon>
    </lineage>
</organism>
<feature type="region of interest" description="Disordered" evidence="2">
    <location>
        <begin position="4940"/>
        <end position="4967"/>
    </location>
</feature>
<feature type="compositionally biased region" description="Gly residues" evidence="2">
    <location>
        <begin position="3489"/>
        <end position="3498"/>
    </location>
</feature>
<proteinExistence type="predicted"/>
<feature type="compositionally biased region" description="Basic residues" evidence="2">
    <location>
        <begin position="1281"/>
        <end position="1297"/>
    </location>
</feature>
<dbReference type="EMBL" id="FN649739">
    <property type="protein sequence ID" value="CBJ48828.1"/>
    <property type="molecule type" value="Genomic_DNA"/>
</dbReference>
<feature type="compositionally biased region" description="Basic and acidic residues" evidence="2">
    <location>
        <begin position="2701"/>
        <end position="2712"/>
    </location>
</feature>
<feature type="compositionally biased region" description="Basic and acidic residues" evidence="2">
    <location>
        <begin position="725"/>
        <end position="736"/>
    </location>
</feature>
<feature type="region of interest" description="Disordered" evidence="2">
    <location>
        <begin position="2685"/>
        <end position="2721"/>
    </location>
</feature>
<feature type="compositionally biased region" description="Basic and acidic residues" evidence="2">
    <location>
        <begin position="3469"/>
        <end position="3483"/>
    </location>
</feature>
<feature type="region of interest" description="Disordered" evidence="2">
    <location>
        <begin position="1602"/>
        <end position="1760"/>
    </location>
</feature>
<feature type="compositionally biased region" description="Polar residues" evidence="2">
    <location>
        <begin position="3241"/>
        <end position="3262"/>
    </location>
</feature>
<feature type="region of interest" description="Disordered" evidence="2">
    <location>
        <begin position="3698"/>
        <end position="3725"/>
    </location>
</feature>
<sequence>MDVWAQALGVDIDSSKSAERARRRVELEEAGLRTVPGAWTLPVPRTTNQSLLPRRRPRDRDAPGGAAGRARSPVVPEVDALEGFLTDLQGRLTSLEGGAVRNSSTVVSTRSSAARAGHGGDVTLGATPSAGLADIYGIPQAFIDNAEQARQHWDVHDANLEMRDEEFLQRYKRRARMSGVQVSIAKTWRGFVFRRKFMAWRGRRQWSIKLHLRAWRVTVRAHRLYSENLMRSVFSHWNELVEEERNARVVGQLSFQAAVSSTRLSRQAVVQYFQDTSTPSDDLSPAVRRNKASVKRRILQILFQGWRDTANHKRKAEAQAGFKMCKAVRLHTASNMLWAPEIASLLFHVWSRMVKFKKALREEMEPPTFPPEDGFKPLPEWDTWVSTRGRHLALELQVKKTGSQYCLLASDSVACLGWPIATGYPGFVRLHRGQWRRADSRPNDVAAAFAGLMAQIFTRNKFRRWVWFTKWSLSQEQREIEASQHHDVHKVTKVFAAWASVCRDRGSMLRRTTRCWQGWKRFTSSRKISKMLKKKTVEHIRLLRTGSVMSDVTAYARDGKILSSFTVSKLLLTTKFFGAMALGYVATGQITQLFSLLAWQAWKQYTVRRRRWKWLLYEHTKAEAFHARQSVFRAWSYATGRRYRPDAASLTLSAALPFSTWDRLLKNYVDQGVIPMEQLHKDLVDHSVMQQNTAWWLLGQDSAERPIRDSSSAAVLSGLGTSEEDPSRGGESRMELPKSGAGGGGVRGRLSRHGVSEGPAAVDWRTLAPALFVAVDDCDEAEVMDLLHRGAQVNCVYVPPESAPLSDGGVSKRSRGITKQDRNGGESGSGILGVGRILDLPPPALIAQSDGTFQMRGTTPLHAAAGHFSGDYTSIVVALLHAGASVGALDAAGKTPLQVCTSPQIAAVLSEHANRLQPHKFSPQELRWGQQILTSERHGCGATGLWRYVVRAAVVARLDKLSAALRAEDTRAEDDSSEATHQTKQQQQKGGRSSPPPGMAAGNSFGTTNASTGAAGATGLDEREKELIRMKMENLEATKTIVDREHVLHSGGTGAPGGSSGGGGSGGGWGGSIGVSRGDNHATSNQRTGKERTAADHRKAFSVYRANAAGWFRSFREELIRANMLSPRGTTAQTSVVDTAAHAGVTAEKNTAKKVLAIVRDAGVDSRSSGASPGGSRGVARGGVGGGGKLNPMVMSVGGGGGMLGRGGNTSGTDAFTMTEVHGCFMALSSVLEERKRVMDRRTARDNGLIERGNWVGLQRAMEASKQHGQQDAHSTASSKSGKRRRNKRTLSGRTHHTATTTPTASADGSSSLGPSSSSTATGGHRYGDLVHEEPDSGLGIVVGGMAGEGVQNQQEDRAAAGELTIDVLPTSSSKRYHAASVALRGTVDIEVLRRAHLTLAAWKRESVTDEPGGDFGTRLAQARRTSVSRGVMSRVPRWWWGRGGERVLALMREQRRKLREKGSTAGSTRSARLSATSPWRQGRAKHGFERTWKGKGKWQNKIQQAQGKIRAIVKKRTIVAEQDKEEEVTPDTLRRDIDAKRALTISLSAKEKQCVNNIESAKVQVEESRVYLVRIQSILSKYASYNMGKMDALEREFQECSRQQENTRARQTTVGTTRKGKKRHPKRLKPVGSTKTHTAATSKPGTPNSKEIPHPITIPTPSAGEVVPGAPTSPAPWPAEGEAAGSLSARLHPAVDPSVSSASPTMAVKSSLPERRENTQQLPSQQRQQRKRQQQGSPGRKKKVTAKKKKASPRNGRKVAKTVAIGTNRKAIKEGRGGIVAVALMEAVGDQEQTEQTEQNAGENATVVEGVTELAKESMMGLTRAEHEEELRQAKEARDLAEEAECRRIWGEEDAEEQEAWGATRGAEDVLRIDPELSKEEVVRLLATQYEQALNQTFQPERREAIANRIALVEAEQREKERKAGKAKLAAESEPEKNESEPKTKTDQDGEAPTEEKAGDIGHLLNDPGLGLTRQEIDALFDLVDGHDEPAGGHLGSEGGAESDAAARRQRLATRGLLRFLQRRGLRQPSMEPLEAPIDVLSNNPKARPHLKPELENYISLNFVEGGVTGNKNDDEEPSAASSRTLSGGRDNGQDRGDGGGGAGVNDGSDGNQEEDGALWRGSTGVYTGTKTPNGTADSPPAPSLEPGSTTDPSGTSNKAVAQDADECSDSEEMLLYPRTLGSSVSVLDEKDAVRRTGGARFTGEDPIRGRLRATDPFLWMGRLHAGATAISGLIDQAKGALDGLDGGGSDGDSVTSRGGGGGGERSSSDNRRVEGLVDWGEGVAGPTLAGGENTSKQWMKGGAAGEQKVDEGWQTVGEDDGRAGGHNGEDEHGSDGKTHVTHTSSGSNSAVEHISSTMSAYSQAMEANRIIAGGVVLEGEQEEDHENDGDETQDHPSSSKGKELFGLRDMRKRPAGSGPCPMRTSPVNARSAALGSLAKLGKIDTGLGRPKNTLPVGSRTFDIVSSSSGGNDPTTSWEATQATYSTRGEEWGEDESQDIRFDDIVSSIIREVPSRAPPTPRSPEGVGGTGGHEAVRPPWSAQERTSPTRRQRDGASWGPVEEQGRRPRSTPAGFRARAEAAATVLDRRPPWSLPLDSVFAPRVKGAVQPSVLMAPARRRFSDADGSVGGGISHPPPRQGIPPRSRNLVVRGASALRWQRRITTAPSDMSCGIVPFEMSRRMSSGEAGAAGSAGAAVTLQDHDPSAEESPHSMRRSHSASEVLLQCGLLQEEPPVDKPPAMADGIWSWGWHNDGGQETLPPTAASEDLFTPLVTPEICKRSTRTGLGGTSPLRSTRNNGGASLFGGSRSGTRAPSGVPYSRTHSHATQGSKVRPKRASFSHDEGGETRPWTTGDFNEEESFAVGNAADDGNGQGTGGLLRRAISAEDPFLSPHLANNDDLLTQAETPVEVAAQPTADDGSAPGGGESIEKIDADSVGLFAGDKQAAGGQGGVEGATDDGINNEEVELPGDLPQQMPRRVSFADEQDPGLLADGRNSSGQRSGRQREGWGAQRRRMSSLIGTSNGYLESDGSINGQLFDINARRKSDLERCQRAMEIARAAHELLFTDTRPDGLRPITGTPMTDGRDIQGMGGLYVGLAGLKGFDLSFVGAISSSKSGCRRNLGSASSRLVANRSLSGSAAIVAAANNTEDSSVVDRNRCPSPNVVPGASVGASWIPKGGLLDRQPGSLMARPPASPDAAPSSEAAHSSPARGSSPSAMADVQHGGARLRSSGGVTGDPKVTTNGSGCSPNAASSSAVQQGSPPAKRSASAPGRGPSSAAGLLPADMLDIRSIGSGSDKSDGSRRKTNEGESENLCVNRRLGAKGETSEAPKNEDENSENDWKSEAGIQEAPPSTALVSNAANAMASLFAPKAAVLWSARDLGVEKLVVSAAGDQQAHRRPTSRNYTSRALLTAYKQARPVFEVEASSWRKREGAVAGVDYPLQPPAGWGGVSSNPRSAGSKSAVALSDEDRQAEGKAFERRLVSPAEGSGGGRGQGFSLGSPPFSSDCSESTSRGGVLEDNGSLMSSIADTSSEGSFFQEELRSKGWRKMPGGGSANAPKTWSKGVEQHRQQNRIPSGGLVAAIDNDRDTESVRSTSASSTEGTMTPTTTPDLRLIQQDNDRHLLHASGGIRSGGESQPSVLSNVLAPPKESPLAPSSGLGLDSGPAVNTESAFRLSCEADADDVLRAMVRLSMASTPTGAGSLDATRQSPQGYHGGDASARAGVDERAARRRRGNGAAAPQVPTRYLLPAEGSSSTGICRGSTPGIKSGHLGNRKPPYVNETACPPDEKDNVLDIEGRMLRSVGGARSAGHPSQWRNERLANTPDTRRSTKRDFSGRSTAPQHGQRPNHRGTVAAAAAGRAQLVLSESESAPPATSQNRSSPSALFQDDSGRRGGRGNGGDGPGGMAALESALRALSATASSTSGASRQLSSSSAIFNRKSAARDAGDSTSDDRGRGSSSQSRVPIVGVGYRGSKREKPSVGGTDGTIRFGVGQNEGGVGAKTRSEGALDDGSSTFIGPTDPEASVTQSSCLTFGEGGGGGGSMACDNDHGYCDESDDKTTGDQMSMIIARVTRDAAASVLSAEGIITTEASLVTEEAERLLPPAVAQKGADTAAAAAAAEESSRLSPMATESEHLNQAPPRGDTTKVGREQVNKGPKSRGKITMTGSHTKSNERKTKPASKPHASRPEVEGRSGRGGVSGDKNASASVGSSSATAKLKPEQEAPKGSTSSLRRSKEKGPASVRGNAGEEMLASGATDSAVTAGSPVDRSQGRGRGPEEASPADSNALAQAEVANKRETGIVREAQTTKSPLCQVDTSGMPSGAQTTIETKGNSRSNVRRSQRGQDSSRGNRSTNAGRAASSGGGSPSSQGSSVVSRGSTRSGSHARGTEATGSTGSTGSRINSRNASGPTSRKDIRKGGATDAAASKKVSLPALAKSETTKTVQDGAQQQRQQDGSVAERVQASRGTEGSETADVHKQLPRISSGAAAGGGRVKTSSSAAGKTLHKAITVHKRPTRVENEDLFTTTEALTTHHLTVEELLKGGYDELLDDSDGDEETASHRVRTRKEPLMIPHRARPNGMAYWQDREEKERVRRRRPLSEIEGHGTRGGAEASRGGHGGAVAGGMVAGGGDGQWEDEKEEIKRLLSEARARREAAVARVRAKREQAKIDSEGQLVRQAAAASTPTSSSSGNGSSLVHHAVPAASSSPRAAAMPGEDKRLPGFPAQGPSSTTERGEISRSRPNGVKGGEPPWKGFTLSDDGEALLRRRRAPSPEHVSPVQGREDSEYQLIVPGVKDNLVNFSVDTVAVRTNYGKLRRGVEIRHRMGIGEDGENTDPDDEDMPEANDDDGSPMLTIRAATDRLSGDLSSDFDYDSSAPSTRERLLSRPSTSGAIPEISLRRRTGVQGGRRSYAEAPVPVVDPAGTIARASRIVTELRLDGENMMSPLDSLRGDVGFDNDDNTDVSG</sequence>
<feature type="region of interest" description="Disordered" evidence="2">
    <location>
        <begin position="2942"/>
        <end position="3015"/>
    </location>
</feature>
<feature type="compositionally biased region" description="Low complexity" evidence="2">
    <location>
        <begin position="3602"/>
        <end position="3611"/>
    </location>
</feature>
<feature type="compositionally biased region" description="Low complexity" evidence="2">
    <location>
        <begin position="1695"/>
        <end position="1705"/>
    </location>
</feature>
<evidence type="ECO:0000256" key="1">
    <source>
        <dbReference type="PROSITE-ProRule" id="PRU00023"/>
    </source>
</evidence>
<dbReference type="EMBL" id="FN648696">
    <property type="protein sequence ID" value="CBJ48828.1"/>
    <property type="molecule type" value="Genomic_DNA"/>
</dbReference>
<feature type="compositionally biased region" description="Polar residues" evidence="2">
    <location>
        <begin position="2792"/>
        <end position="2801"/>
    </location>
</feature>
<feature type="region of interest" description="Disordered" evidence="2">
    <location>
        <begin position="4596"/>
        <end position="4623"/>
    </location>
</feature>
<feature type="region of interest" description="Disordered" evidence="2">
    <location>
        <begin position="2512"/>
        <end position="2576"/>
    </location>
</feature>
<feature type="compositionally biased region" description="Low complexity" evidence="2">
    <location>
        <begin position="3191"/>
        <end position="3211"/>
    </location>
</feature>
<feature type="compositionally biased region" description="Polar residues" evidence="2">
    <location>
        <begin position="3452"/>
        <end position="3461"/>
    </location>
</feature>
<feature type="region of interest" description="Disordered" evidence="2">
    <location>
        <begin position="1165"/>
        <end position="1187"/>
    </location>
</feature>
<dbReference type="OrthoDB" id="10532852at2759"/>
<feature type="compositionally biased region" description="Acidic residues" evidence="2">
    <location>
        <begin position="2382"/>
        <end position="2393"/>
    </location>
</feature>
<feature type="region of interest" description="Disordered" evidence="2">
    <location>
        <begin position="1922"/>
        <end position="1970"/>
    </location>
</feature>
<feature type="compositionally biased region" description="Basic and acidic residues" evidence="2">
    <location>
        <begin position="3298"/>
        <end position="3309"/>
    </location>
</feature>
<feature type="compositionally biased region" description="Basic and acidic residues" evidence="2">
    <location>
        <begin position="3326"/>
        <end position="3343"/>
    </location>
</feature>
<feature type="region of interest" description="Disordered" evidence="2">
    <location>
        <begin position="4106"/>
        <end position="4505"/>
    </location>
</feature>
<feature type="region of interest" description="Disordered" evidence="2">
    <location>
        <begin position="1459"/>
        <end position="1487"/>
    </location>
</feature>
<feature type="compositionally biased region" description="Polar residues" evidence="2">
    <location>
        <begin position="3698"/>
        <end position="3713"/>
    </location>
</feature>
<feature type="compositionally biased region" description="Basic and acidic residues" evidence="2">
    <location>
        <begin position="2268"/>
        <end position="2277"/>
    </location>
</feature>
<feature type="region of interest" description="Disordered" evidence="2">
    <location>
        <begin position="4866"/>
        <end position="4895"/>
    </location>
</feature>
<feature type="repeat" description="ANK" evidence="1">
    <location>
        <begin position="856"/>
        <end position="891"/>
    </location>
</feature>
<feature type="compositionally biased region" description="Gly residues" evidence="2">
    <location>
        <begin position="1051"/>
        <end position="1073"/>
    </location>
</feature>
<feature type="region of interest" description="Disordered" evidence="2">
    <location>
        <begin position="804"/>
        <end position="829"/>
    </location>
</feature>
<feature type="region of interest" description="Disordered" evidence="2">
    <location>
        <begin position="2445"/>
        <end position="2480"/>
    </location>
</feature>
<feature type="region of interest" description="Disordered" evidence="2">
    <location>
        <begin position="3806"/>
        <end position="4029"/>
    </location>
</feature>
<name>D7G2X1_ECTSI</name>
<dbReference type="PROSITE" id="PS50297">
    <property type="entry name" value="ANK_REP_REGION"/>
    <property type="match status" value="1"/>
</dbReference>
<feature type="compositionally biased region" description="Polar residues" evidence="2">
    <location>
        <begin position="1634"/>
        <end position="1650"/>
    </location>
</feature>
<feature type="compositionally biased region" description="Low complexity" evidence="2">
    <location>
        <begin position="4681"/>
        <end position="4714"/>
    </location>
</feature>
<feature type="region of interest" description="Disordered" evidence="2">
    <location>
        <begin position="2782"/>
        <end position="2856"/>
    </location>
</feature>
<feature type="compositionally biased region" description="Basic and acidic residues" evidence="2">
    <location>
        <begin position="4596"/>
        <end position="4608"/>
    </location>
</feature>
<feature type="compositionally biased region" description="Polar residues" evidence="2">
    <location>
        <begin position="3867"/>
        <end position="3886"/>
    </location>
</feature>
<feature type="region of interest" description="Disordered" evidence="2">
    <location>
        <begin position="969"/>
        <end position="1019"/>
    </location>
</feature>
<feature type="compositionally biased region" description="Polar residues" evidence="2">
    <location>
        <begin position="4307"/>
        <end position="4338"/>
    </location>
</feature>
<feature type="compositionally biased region" description="Polar residues" evidence="2">
    <location>
        <begin position="3504"/>
        <end position="3515"/>
    </location>
</feature>
<dbReference type="eggNOG" id="ENOG502RZSD">
    <property type="taxonomic scope" value="Eukaryota"/>
</dbReference>
<keyword evidence="1" id="KW-0040">ANK repeat</keyword>
<feature type="compositionally biased region" description="Low complexity" evidence="2">
    <location>
        <begin position="980"/>
        <end position="991"/>
    </location>
</feature>
<protein>
    <submittedName>
        <fullName evidence="3">Uncharacterized protein</fullName>
    </submittedName>
</protein>
<feature type="compositionally biased region" description="Polar residues" evidence="2">
    <location>
        <begin position="1465"/>
        <end position="1480"/>
    </location>
</feature>
<gene>
    <name evidence="3" type="ORF">Esi_0049_0040</name>
</gene>
<feature type="region of interest" description="Disordered" evidence="2">
    <location>
        <begin position="3627"/>
        <end position="3664"/>
    </location>
</feature>
<feature type="compositionally biased region" description="Low complexity" evidence="2">
    <location>
        <begin position="4447"/>
        <end position="4458"/>
    </location>
</feature>
<dbReference type="InterPro" id="IPR002110">
    <property type="entry name" value="Ankyrin_rpt"/>
</dbReference>
<feature type="compositionally biased region" description="Basic and acidic residues" evidence="2">
    <location>
        <begin position="3827"/>
        <end position="3837"/>
    </location>
</feature>
<dbReference type="PROSITE" id="PS50088">
    <property type="entry name" value="ANK_REPEAT"/>
    <property type="match status" value="1"/>
</dbReference>
<dbReference type="Proteomes" id="UP000002630">
    <property type="component" value="Linkage Group LG14"/>
</dbReference>
<keyword evidence="4" id="KW-1185">Reference proteome</keyword>
<feature type="region of interest" description="Disordered" evidence="2">
    <location>
        <begin position="38"/>
        <end position="72"/>
    </location>
</feature>
<feature type="region of interest" description="Disordered" evidence="2">
    <location>
        <begin position="2246"/>
        <end position="2357"/>
    </location>
</feature>
<feature type="region of interest" description="Disordered" evidence="2">
    <location>
        <begin position="1262"/>
        <end position="1334"/>
    </location>
</feature>
<feature type="region of interest" description="Disordered" evidence="2">
    <location>
        <begin position="3443"/>
        <end position="3524"/>
    </location>
</feature>
<feature type="compositionally biased region" description="Low complexity" evidence="2">
    <location>
        <begin position="4107"/>
        <end position="4122"/>
    </location>
</feature>
<feature type="compositionally biased region" description="Polar residues" evidence="2">
    <location>
        <begin position="2148"/>
        <end position="2161"/>
    </location>
</feature>
<feature type="compositionally biased region" description="Low complexity" evidence="2">
    <location>
        <begin position="4207"/>
        <end position="4218"/>
    </location>
</feature>
<dbReference type="SUPFAM" id="SSF48403">
    <property type="entry name" value="Ankyrin repeat"/>
    <property type="match status" value="1"/>
</dbReference>
<feature type="compositionally biased region" description="Polar residues" evidence="2">
    <location>
        <begin position="2465"/>
        <end position="2480"/>
    </location>
</feature>
<dbReference type="Pfam" id="PF00023">
    <property type="entry name" value="Ank"/>
    <property type="match status" value="1"/>
</dbReference>
<feature type="compositionally biased region" description="Polar residues" evidence="2">
    <location>
        <begin position="2343"/>
        <end position="2357"/>
    </location>
</feature>
<feature type="compositionally biased region" description="Polar residues" evidence="2">
    <location>
        <begin position="4403"/>
        <end position="4413"/>
    </location>
</feature>
<feature type="compositionally biased region" description="Acidic residues" evidence="2">
    <location>
        <begin position="4831"/>
        <end position="4851"/>
    </location>
</feature>
<dbReference type="OMA" id="ETECENR"/>
<feature type="compositionally biased region" description="Basic residues" evidence="2">
    <location>
        <begin position="1619"/>
        <end position="1630"/>
    </location>
</feature>
<reference evidence="3 4" key="1">
    <citation type="journal article" date="2010" name="Nature">
        <title>The Ectocarpus genome and the independent evolution of multicellularity in brown algae.</title>
        <authorList>
            <person name="Cock J.M."/>
            <person name="Sterck L."/>
            <person name="Rouze P."/>
            <person name="Scornet D."/>
            <person name="Allen A.E."/>
            <person name="Amoutzias G."/>
            <person name="Anthouard V."/>
            <person name="Artiguenave F."/>
            <person name="Aury J.M."/>
            <person name="Badger J.H."/>
            <person name="Beszteri B."/>
            <person name="Billiau K."/>
            <person name="Bonnet E."/>
            <person name="Bothwell J.H."/>
            <person name="Bowler C."/>
            <person name="Boyen C."/>
            <person name="Brownlee C."/>
            <person name="Carrano C.J."/>
            <person name="Charrier B."/>
            <person name="Cho G.Y."/>
            <person name="Coelho S.M."/>
            <person name="Collen J."/>
            <person name="Corre E."/>
            <person name="Da Silva C."/>
            <person name="Delage L."/>
            <person name="Delaroque N."/>
            <person name="Dittami S.M."/>
            <person name="Doulbeau S."/>
            <person name="Elias M."/>
            <person name="Farnham G."/>
            <person name="Gachon C.M."/>
            <person name="Gschloessl B."/>
            <person name="Heesch S."/>
            <person name="Jabbari K."/>
            <person name="Jubin C."/>
            <person name="Kawai H."/>
            <person name="Kimura K."/>
            <person name="Kloareg B."/>
            <person name="Kupper F.C."/>
            <person name="Lang D."/>
            <person name="Le Bail A."/>
            <person name="Leblanc C."/>
            <person name="Lerouge P."/>
            <person name="Lohr M."/>
            <person name="Lopez P.J."/>
            <person name="Martens C."/>
            <person name="Maumus F."/>
            <person name="Michel G."/>
            <person name="Miranda-Saavedra D."/>
            <person name="Morales J."/>
            <person name="Moreau H."/>
            <person name="Motomura T."/>
            <person name="Nagasato C."/>
            <person name="Napoli C.A."/>
            <person name="Nelson D.R."/>
            <person name="Nyvall-Collen P."/>
            <person name="Peters A.F."/>
            <person name="Pommier C."/>
            <person name="Potin P."/>
            <person name="Poulain J."/>
            <person name="Quesneville H."/>
            <person name="Read B."/>
            <person name="Rensing S.A."/>
            <person name="Ritter A."/>
            <person name="Rousvoal S."/>
            <person name="Samanta M."/>
            <person name="Samson G."/>
            <person name="Schroeder D.C."/>
            <person name="Segurens B."/>
            <person name="Strittmatter M."/>
            <person name="Tonon T."/>
            <person name="Tregear J.W."/>
            <person name="Valentin K."/>
            <person name="von Dassow P."/>
            <person name="Yamagishi T."/>
            <person name="Van de Peer Y."/>
            <person name="Wincker P."/>
        </authorList>
    </citation>
    <scope>NUCLEOTIDE SEQUENCE [LARGE SCALE GENOMIC DNA]</scope>
    <source>
        <strain evidence="4">Ec32 / CCAP1310/4</strain>
    </source>
</reference>
<feature type="compositionally biased region" description="Low complexity" evidence="2">
    <location>
        <begin position="3909"/>
        <end position="3937"/>
    </location>
</feature>
<feature type="compositionally biased region" description="Basic and acidic residues" evidence="2">
    <location>
        <begin position="3944"/>
        <end position="3958"/>
    </location>
</feature>
<feature type="compositionally biased region" description="Basic and acidic residues" evidence="2">
    <location>
        <begin position="2321"/>
        <end position="2340"/>
    </location>
</feature>
<evidence type="ECO:0000313" key="4">
    <source>
        <dbReference type="Proteomes" id="UP000002630"/>
    </source>
</evidence>
<dbReference type="Gene3D" id="1.25.40.20">
    <property type="entry name" value="Ankyrin repeat-containing domain"/>
    <property type="match status" value="1"/>
</dbReference>
<feature type="region of interest" description="Disordered" evidence="2">
    <location>
        <begin position="4827"/>
        <end position="4854"/>
    </location>
</feature>
<feature type="region of interest" description="Disordered" evidence="2">
    <location>
        <begin position="3754"/>
        <end position="3790"/>
    </location>
</feature>
<feature type="compositionally biased region" description="Low complexity" evidence="2">
    <location>
        <begin position="1298"/>
        <end position="1324"/>
    </location>
</feature>
<feature type="compositionally biased region" description="Polar residues" evidence="2">
    <location>
        <begin position="1602"/>
        <end position="1612"/>
    </location>
</feature>
<feature type="region of interest" description="Disordered" evidence="2">
    <location>
        <begin position="4666"/>
        <end position="4760"/>
    </location>
</feature>
<feature type="compositionally biased region" description="Gly residues" evidence="2">
    <location>
        <begin position="3898"/>
        <end position="3907"/>
    </location>
</feature>
<feature type="compositionally biased region" description="Acidic residues" evidence="2">
    <location>
        <begin position="4957"/>
        <end position="4967"/>
    </location>
</feature>
<dbReference type="InterPro" id="IPR036770">
    <property type="entry name" value="Ankyrin_rpt-contain_sf"/>
</dbReference>
<feature type="region of interest" description="Disordered" evidence="2">
    <location>
        <begin position="709"/>
        <end position="754"/>
    </location>
</feature>
<feature type="compositionally biased region" description="Low complexity" evidence="2">
    <location>
        <begin position="4346"/>
        <end position="4385"/>
    </location>
</feature>
<feature type="compositionally biased region" description="Polar residues" evidence="2">
    <location>
        <begin position="2126"/>
        <end position="2138"/>
    </location>
</feature>
<evidence type="ECO:0000256" key="2">
    <source>
        <dbReference type="SAM" id="MobiDB-lite"/>
    </source>
</evidence>